<dbReference type="PANTHER" id="PTHR22594">
    <property type="entry name" value="ASPARTYL/LYSYL-TRNA SYNTHETASE"/>
    <property type="match status" value="1"/>
</dbReference>
<keyword evidence="3" id="KW-0067">ATP-binding</keyword>
<keyword evidence="1" id="KW-0436">Ligase</keyword>
<dbReference type="PROSITE" id="PS50862">
    <property type="entry name" value="AA_TRNA_LIGASE_II"/>
    <property type="match status" value="1"/>
</dbReference>
<keyword evidence="5" id="KW-0030">Aminoacyl-tRNA synthetase</keyword>
<dbReference type="InterPro" id="IPR006195">
    <property type="entry name" value="aa-tRNA-synth_II"/>
</dbReference>
<evidence type="ECO:0000313" key="8">
    <source>
        <dbReference type="Proteomes" id="UP000277928"/>
    </source>
</evidence>
<keyword evidence="2" id="KW-0547">Nucleotide-binding</keyword>
<dbReference type="GO" id="GO:0005739">
    <property type="term" value="C:mitochondrion"/>
    <property type="evidence" value="ECO:0007669"/>
    <property type="project" value="TreeGrafter"/>
</dbReference>
<keyword evidence="4" id="KW-0648">Protein biosynthesis</keyword>
<dbReference type="InterPro" id="IPR045864">
    <property type="entry name" value="aa-tRNA-synth_II/BPL/LPL"/>
</dbReference>
<dbReference type="InterPro" id="IPR004364">
    <property type="entry name" value="Aa-tRNA-synt_II"/>
</dbReference>
<dbReference type="OMA" id="PRFPGQC"/>
<dbReference type="GO" id="GO:0006421">
    <property type="term" value="P:asparaginyl-tRNA aminoacylation"/>
    <property type="evidence" value="ECO:0007669"/>
    <property type="project" value="TreeGrafter"/>
</dbReference>
<accession>A0A3P6U2J9</accession>
<dbReference type="GO" id="GO:0004816">
    <property type="term" value="F:asparagine-tRNA ligase activity"/>
    <property type="evidence" value="ECO:0007669"/>
    <property type="project" value="TreeGrafter"/>
</dbReference>
<dbReference type="PANTHER" id="PTHR22594:SF34">
    <property type="entry name" value="ASPARAGINE--TRNA LIGASE, MITOCHONDRIAL-RELATED"/>
    <property type="match status" value="1"/>
</dbReference>
<evidence type="ECO:0000256" key="2">
    <source>
        <dbReference type="ARBA" id="ARBA00022741"/>
    </source>
</evidence>
<dbReference type="GO" id="GO:0005524">
    <property type="term" value="F:ATP binding"/>
    <property type="evidence" value="ECO:0007669"/>
    <property type="project" value="UniProtKB-KW"/>
</dbReference>
<dbReference type="STRING" id="42156.A0A3P6U2J9"/>
<reference evidence="7 8" key="1">
    <citation type="submission" date="2018-08" db="EMBL/GenBank/DDBJ databases">
        <authorList>
            <person name="Laetsch R D."/>
            <person name="Stevens L."/>
            <person name="Kumar S."/>
            <person name="Blaxter L. M."/>
        </authorList>
    </citation>
    <scope>NUCLEOTIDE SEQUENCE [LARGE SCALE GENOMIC DNA]</scope>
</reference>
<dbReference type="AlphaFoldDB" id="A0A3P6U2J9"/>
<evidence type="ECO:0000256" key="4">
    <source>
        <dbReference type="ARBA" id="ARBA00022917"/>
    </source>
</evidence>
<evidence type="ECO:0000256" key="3">
    <source>
        <dbReference type="ARBA" id="ARBA00022840"/>
    </source>
</evidence>
<dbReference type="EMBL" id="UYRX01000689">
    <property type="protein sequence ID" value="VDK85380.1"/>
    <property type="molecule type" value="Genomic_DNA"/>
</dbReference>
<feature type="domain" description="Aminoacyl-transfer RNA synthetases class-II family profile" evidence="6">
    <location>
        <begin position="4"/>
        <end position="302"/>
    </location>
</feature>
<name>A0A3P6U2J9_LITSI</name>
<evidence type="ECO:0000259" key="6">
    <source>
        <dbReference type="PROSITE" id="PS50862"/>
    </source>
</evidence>
<evidence type="ECO:0000256" key="1">
    <source>
        <dbReference type="ARBA" id="ARBA00022598"/>
    </source>
</evidence>
<dbReference type="PRINTS" id="PR01042">
    <property type="entry name" value="TRNASYNTHASP"/>
</dbReference>
<dbReference type="OrthoDB" id="360585at2759"/>
<dbReference type="Proteomes" id="UP000277928">
    <property type="component" value="Unassembled WGS sequence"/>
</dbReference>
<dbReference type="InterPro" id="IPR002312">
    <property type="entry name" value="Asp/Asn-tRNA-synth_IIb"/>
</dbReference>
<evidence type="ECO:0000256" key="5">
    <source>
        <dbReference type="ARBA" id="ARBA00023146"/>
    </source>
</evidence>
<dbReference type="Pfam" id="PF00152">
    <property type="entry name" value="tRNA-synt_2"/>
    <property type="match status" value="1"/>
</dbReference>
<protein>
    <recommendedName>
        <fullName evidence="6">Aminoacyl-transfer RNA synthetases class-II family profile domain-containing protein</fullName>
    </recommendedName>
</protein>
<sequence length="310" mass="35362">MCLLRLRSLLDHLSRSFFQKESFVHVDTPLLTHNDCEGAGDVFTVQADKQSYFGNQAIYLPVSSQLHLESFTSSLPKVYTIAPALRADHSQTRQHLAEFRMLEAEYAFADDLEQLCDLVERYVNYVIDGMLSCDAEEINSMTQVFCNESAKVQSLLWISGTRKPFPRIHYDEAVRVLQTKGEVLAGGRLSKENEMSMVQYCGGPLFITRYPHIQKPFYMKRDGNYAECFDLLASFVGELAGGSLRESDSEELRHRGCDDSLDWYLEMRQHGHPPSAGFGIGLERFMQALFGILNIKDTVAFPRWYKHCPC</sequence>
<gene>
    <name evidence="7" type="ORF">NLS_LOCUS7098</name>
</gene>
<evidence type="ECO:0000313" key="7">
    <source>
        <dbReference type="EMBL" id="VDK85380.1"/>
    </source>
</evidence>
<keyword evidence="8" id="KW-1185">Reference proteome</keyword>
<dbReference type="Gene3D" id="3.30.930.10">
    <property type="entry name" value="Bira Bifunctional Protein, Domain 2"/>
    <property type="match status" value="1"/>
</dbReference>
<dbReference type="SUPFAM" id="SSF55681">
    <property type="entry name" value="Class II aaRS and biotin synthetases"/>
    <property type="match status" value="1"/>
</dbReference>
<proteinExistence type="predicted"/>
<organism evidence="7 8">
    <name type="scientific">Litomosoides sigmodontis</name>
    <name type="common">Filarial nematode worm</name>
    <dbReference type="NCBI Taxonomy" id="42156"/>
    <lineage>
        <taxon>Eukaryota</taxon>
        <taxon>Metazoa</taxon>
        <taxon>Ecdysozoa</taxon>
        <taxon>Nematoda</taxon>
        <taxon>Chromadorea</taxon>
        <taxon>Rhabditida</taxon>
        <taxon>Spirurina</taxon>
        <taxon>Spiruromorpha</taxon>
        <taxon>Filarioidea</taxon>
        <taxon>Onchocercidae</taxon>
        <taxon>Litomosoides</taxon>
    </lineage>
</organism>